<dbReference type="RefSeq" id="WP_191283754.1">
    <property type="nucleotide sequence ID" value="NZ_BNAI01000005.1"/>
</dbReference>
<evidence type="ECO:0000313" key="3">
    <source>
        <dbReference type="EMBL" id="GHF22084.1"/>
    </source>
</evidence>
<dbReference type="Proteomes" id="UP000617531">
    <property type="component" value="Unassembled WGS sequence"/>
</dbReference>
<name>A0A8J3M286_9MICO</name>
<keyword evidence="4" id="KW-1185">Reference proteome</keyword>
<comment type="similarity">
    <text evidence="1">Belongs to the short-chain dehydrogenases/reductases (SDR) family.</text>
</comment>
<dbReference type="Gene3D" id="3.40.50.720">
    <property type="entry name" value="NAD(P)-binding Rossmann-like Domain"/>
    <property type="match status" value="1"/>
</dbReference>
<accession>A0A8J3M286</accession>
<evidence type="ECO:0000256" key="1">
    <source>
        <dbReference type="ARBA" id="ARBA00006484"/>
    </source>
</evidence>
<gene>
    <name evidence="3" type="ORF">GCM10011600_24010</name>
</gene>
<protein>
    <submittedName>
        <fullName evidence="3">Oxidoreductase</fullName>
    </submittedName>
</protein>
<reference evidence="3" key="1">
    <citation type="journal article" date="2014" name="Int. J. Syst. Evol. Microbiol.">
        <title>Complete genome sequence of Corynebacterium casei LMG S-19264T (=DSM 44701T), isolated from a smear-ripened cheese.</title>
        <authorList>
            <consortium name="US DOE Joint Genome Institute (JGI-PGF)"/>
            <person name="Walter F."/>
            <person name="Albersmeier A."/>
            <person name="Kalinowski J."/>
            <person name="Ruckert C."/>
        </authorList>
    </citation>
    <scope>NUCLEOTIDE SEQUENCE</scope>
    <source>
        <strain evidence="3">CGMCC 1.16548</strain>
    </source>
</reference>
<dbReference type="PANTHER" id="PTHR24320:SF148">
    <property type="entry name" value="NAD(P)-BINDING ROSSMANN-FOLD SUPERFAMILY PROTEIN"/>
    <property type="match status" value="1"/>
</dbReference>
<dbReference type="EMBL" id="BNAI01000005">
    <property type="protein sequence ID" value="GHF22084.1"/>
    <property type="molecule type" value="Genomic_DNA"/>
</dbReference>
<dbReference type="InterPro" id="IPR036291">
    <property type="entry name" value="NAD(P)-bd_dom_sf"/>
</dbReference>
<dbReference type="SUPFAM" id="SSF51735">
    <property type="entry name" value="NAD(P)-binding Rossmann-fold domains"/>
    <property type="match status" value="1"/>
</dbReference>
<dbReference type="AlphaFoldDB" id="A0A8J3M286"/>
<comment type="caution">
    <text evidence="3">The sequence shown here is derived from an EMBL/GenBank/DDBJ whole genome shotgun (WGS) entry which is preliminary data.</text>
</comment>
<dbReference type="PANTHER" id="PTHR24320">
    <property type="entry name" value="RETINOL DEHYDROGENASE"/>
    <property type="match status" value="1"/>
</dbReference>
<proteinExistence type="inferred from homology"/>
<reference evidence="3" key="2">
    <citation type="submission" date="2020-09" db="EMBL/GenBank/DDBJ databases">
        <authorList>
            <person name="Sun Q."/>
            <person name="Zhou Y."/>
        </authorList>
    </citation>
    <scope>NUCLEOTIDE SEQUENCE</scope>
    <source>
        <strain evidence="3">CGMCC 1.16548</strain>
    </source>
</reference>
<organism evidence="3 4">
    <name type="scientific">Pseudolysinimonas yzui</name>
    <dbReference type="NCBI Taxonomy" id="2708254"/>
    <lineage>
        <taxon>Bacteria</taxon>
        <taxon>Bacillati</taxon>
        <taxon>Actinomycetota</taxon>
        <taxon>Actinomycetes</taxon>
        <taxon>Micrococcales</taxon>
        <taxon>Microbacteriaceae</taxon>
        <taxon>Pseudolysinimonas</taxon>
    </lineage>
</organism>
<keyword evidence="2" id="KW-0560">Oxidoreductase</keyword>
<sequence>MSWDPRNLPSQAGRTVVVTGGSTGIGYWASEQLARAGARVIIAARYAPKAAEAIASIRAHVPGADVTHVPFDLTSIAAVRKTATTIAELGGADVLVNNAGLVFPPPRRKTTEDGLELLVGGNFVGHFALTALVFPVLRDRVVGLGSYSTRMVRVDLDDLMSVKKYRPFRAYAFSKHAVHGFAFELDRRLRAAGDARKSLLAHPGYAMNELSEKRPGVITDSSWWVRLGGHLSAPVGQGKDHGAWPVVRAAIDADAESGEFYGPRDMFGLRGAPVVGPAVASSASPEFGAKLWALAEQWSGIPFSLTQRGGAVS</sequence>
<dbReference type="Pfam" id="PF00106">
    <property type="entry name" value="adh_short"/>
    <property type="match status" value="1"/>
</dbReference>
<evidence type="ECO:0000256" key="2">
    <source>
        <dbReference type="ARBA" id="ARBA00023002"/>
    </source>
</evidence>
<dbReference type="InterPro" id="IPR002347">
    <property type="entry name" value="SDR_fam"/>
</dbReference>
<dbReference type="GO" id="GO:0016491">
    <property type="term" value="F:oxidoreductase activity"/>
    <property type="evidence" value="ECO:0007669"/>
    <property type="project" value="UniProtKB-KW"/>
</dbReference>
<dbReference type="PRINTS" id="PR00081">
    <property type="entry name" value="GDHRDH"/>
</dbReference>
<evidence type="ECO:0000313" key="4">
    <source>
        <dbReference type="Proteomes" id="UP000617531"/>
    </source>
</evidence>